<dbReference type="HOGENOM" id="CLU_1204121_0_0_6"/>
<protein>
    <recommendedName>
        <fullName evidence="4">DUF998 domain-containing protein</fullName>
    </recommendedName>
</protein>
<dbReference type="InterPro" id="IPR009339">
    <property type="entry name" value="DUF998"/>
</dbReference>
<proteinExistence type="predicted"/>
<dbReference type="Proteomes" id="UP000001317">
    <property type="component" value="Chromosome"/>
</dbReference>
<dbReference type="EMBL" id="CP000931">
    <property type="protein sequence ID" value="ABZ75309.1"/>
    <property type="molecule type" value="Genomic_DNA"/>
</dbReference>
<feature type="transmembrane region" description="Helical" evidence="1">
    <location>
        <begin position="66"/>
        <end position="88"/>
    </location>
</feature>
<accession>B0TTG6</accession>
<keyword evidence="1" id="KW-0812">Transmembrane</keyword>
<organism evidence="2 3">
    <name type="scientific">Shewanella halifaxensis (strain HAW-EB4)</name>
    <dbReference type="NCBI Taxonomy" id="458817"/>
    <lineage>
        <taxon>Bacteria</taxon>
        <taxon>Pseudomonadati</taxon>
        <taxon>Pseudomonadota</taxon>
        <taxon>Gammaproteobacteria</taxon>
        <taxon>Alteromonadales</taxon>
        <taxon>Shewanellaceae</taxon>
        <taxon>Shewanella</taxon>
    </lineage>
</organism>
<evidence type="ECO:0000313" key="3">
    <source>
        <dbReference type="Proteomes" id="UP000001317"/>
    </source>
</evidence>
<evidence type="ECO:0000256" key="1">
    <source>
        <dbReference type="SAM" id="Phobius"/>
    </source>
</evidence>
<gene>
    <name evidence="2" type="ordered locus">Shal_0734</name>
</gene>
<dbReference type="eggNOG" id="ENOG503096F">
    <property type="taxonomic scope" value="Bacteria"/>
</dbReference>
<reference evidence="2" key="1">
    <citation type="submission" date="2008-01" db="EMBL/GenBank/DDBJ databases">
        <title>Complete sequence of Shewanella halifaxensis HAW-EB4.</title>
        <authorList>
            <consortium name="US DOE Joint Genome Institute"/>
            <person name="Copeland A."/>
            <person name="Lucas S."/>
            <person name="Lapidus A."/>
            <person name="Glavina del Rio T."/>
            <person name="Dalin E."/>
            <person name="Tice H."/>
            <person name="Bruce D."/>
            <person name="Goodwin L."/>
            <person name="Pitluck S."/>
            <person name="Sims D."/>
            <person name="Brettin T."/>
            <person name="Detter J.C."/>
            <person name="Han C."/>
            <person name="Kuske C.R."/>
            <person name="Schmutz J."/>
            <person name="Larimer F."/>
            <person name="Land M."/>
            <person name="Hauser L."/>
            <person name="Kyrpides N."/>
            <person name="Kim E."/>
            <person name="Zhao J.-S."/>
            <person name="Richardson P."/>
        </authorList>
    </citation>
    <scope>NUCLEOTIDE SEQUENCE [LARGE SCALE GENOMIC DNA]</scope>
    <source>
        <strain evidence="2">HAW-EB4</strain>
    </source>
</reference>
<name>B0TTG6_SHEHH</name>
<evidence type="ECO:0008006" key="4">
    <source>
        <dbReference type="Google" id="ProtNLM"/>
    </source>
</evidence>
<dbReference type="STRING" id="458817.Shal_0734"/>
<keyword evidence="3" id="KW-1185">Reference proteome</keyword>
<keyword evidence="1" id="KW-0472">Membrane</keyword>
<dbReference type="AlphaFoldDB" id="B0TTG6"/>
<dbReference type="KEGG" id="shl:Shal_0734"/>
<feature type="transmembrane region" description="Helical" evidence="1">
    <location>
        <begin position="195"/>
        <end position="216"/>
    </location>
</feature>
<sequence>MDDKLQHQSIQYDLHRLVVLMIFIGASIAATGVYLSVWFEYQNIGIDVLNHRADFLGDYTKTPYAFIYNMSLMVAGLCTLLSMTGLYLLRLSSFSRYLSLSGSVVGLSIVLMGMFPINYLEVHRLISTCYLIGTVVMFFLCISDKFSHNSVCSWPVFFLSVLGFIAASGLVLQLNWHTLDYTPCINHTIKQHYCWVAITMWTLTNIIMLWCLAFAWSIRNIAIKNYLELSQRYLAGEY</sequence>
<feature type="transmembrane region" description="Helical" evidence="1">
    <location>
        <begin position="154"/>
        <end position="175"/>
    </location>
</feature>
<keyword evidence="1" id="KW-1133">Transmembrane helix</keyword>
<feature type="transmembrane region" description="Helical" evidence="1">
    <location>
        <begin position="100"/>
        <end position="119"/>
    </location>
</feature>
<feature type="transmembrane region" description="Helical" evidence="1">
    <location>
        <begin position="125"/>
        <end position="142"/>
    </location>
</feature>
<dbReference type="Pfam" id="PF06197">
    <property type="entry name" value="DUF998"/>
    <property type="match status" value="1"/>
</dbReference>
<dbReference type="OrthoDB" id="6258266at2"/>
<evidence type="ECO:0000313" key="2">
    <source>
        <dbReference type="EMBL" id="ABZ75309.1"/>
    </source>
</evidence>
<dbReference type="RefSeq" id="WP_012275863.1">
    <property type="nucleotide sequence ID" value="NC_010334.1"/>
</dbReference>
<feature type="transmembrane region" description="Helical" evidence="1">
    <location>
        <begin position="17"/>
        <end position="39"/>
    </location>
</feature>